<organism evidence="2 3">
    <name type="scientific">Pelagibius litoralis</name>
    <dbReference type="NCBI Taxonomy" id="374515"/>
    <lineage>
        <taxon>Bacteria</taxon>
        <taxon>Pseudomonadati</taxon>
        <taxon>Pseudomonadota</taxon>
        <taxon>Alphaproteobacteria</taxon>
        <taxon>Rhodospirillales</taxon>
        <taxon>Rhodovibrionaceae</taxon>
        <taxon>Pelagibius</taxon>
    </lineage>
</organism>
<evidence type="ECO:0000313" key="2">
    <source>
        <dbReference type="EMBL" id="NIA69627.1"/>
    </source>
</evidence>
<dbReference type="RefSeq" id="WP_167225403.1">
    <property type="nucleotide sequence ID" value="NZ_JAAQPH010000009.1"/>
</dbReference>
<accession>A0A967K931</accession>
<name>A0A967K931_9PROT</name>
<comment type="caution">
    <text evidence="2">The sequence shown here is derived from an EMBL/GenBank/DDBJ whole genome shotgun (WGS) entry which is preliminary data.</text>
</comment>
<gene>
    <name evidence="2" type="ORF">HBA54_13580</name>
</gene>
<feature type="signal peptide" evidence="1">
    <location>
        <begin position="1"/>
        <end position="21"/>
    </location>
</feature>
<dbReference type="EMBL" id="JAAQPH010000009">
    <property type="protein sequence ID" value="NIA69627.1"/>
    <property type="molecule type" value="Genomic_DNA"/>
</dbReference>
<reference evidence="2" key="1">
    <citation type="submission" date="2020-03" db="EMBL/GenBank/DDBJ databases">
        <title>Genome of Pelagibius litoralis DSM 21314T.</title>
        <authorList>
            <person name="Wang G."/>
        </authorList>
    </citation>
    <scope>NUCLEOTIDE SEQUENCE</scope>
    <source>
        <strain evidence="2">DSM 21314</strain>
    </source>
</reference>
<keyword evidence="1" id="KW-0732">Signal</keyword>
<dbReference type="AlphaFoldDB" id="A0A967K931"/>
<sequence>MRVLFALLLAVVFALPRAGFAQSGETADAGADTRVDPAAVHAAFVKLVDRGEMREQLFGLPADTFWRRSGGLRIALLADGADRLTPSLERVMAVFSQATGQAISMVDSGPSPSADQAAAGLAPAADLVIAIGPRLALAEIAFAEKFDLGMLARFELGTLPFMFSFAEGDGRRGMVLLADDEPPLAREASLILATVWALGGVTLGPELTGLISNDTETGPGLTPLGEAVFALFFNEQLAVGVPIEDTVLRARSVLAE</sequence>
<proteinExistence type="predicted"/>
<dbReference type="Proteomes" id="UP000761264">
    <property type="component" value="Unassembled WGS sequence"/>
</dbReference>
<feature type="chain" id="PRO_5038145255" evidence="1">
    <location>
        <begin position="22"/>
        <end position="256"/>
    </location>
</feature>
<protein>
    <submittedName>
        <fullName evidence="2">Uncharacterized protein</fullName>
    </submittedName>
</protein>
<evidence type="ECO:0000313" key="3">
    <source>
        <dbReference type="Proteomes" id="UP000761264"/>
    </source>
</evidence>
<evidence type="ECO:0000256" key="1">
    <source>
        <dbReference type="SAM" id="SignalP"/>
    </source>
</evidence>
<keyword evidence="3" id="KW-1185">Reference proteome</keyword>